<dbReference type="Gene3D" id="3.40.50.2000">
    <property type="entry name" value="Glycogen Phosphorylase B"/>
    <property type="match status" value="4"/>
</dbReference>
<protein>
    <recommendedName>
        <fullName evidence="2">Glycosyl transferase family 1 domain-containing protein</fullName>
    </recommendedName>
</protein>
<dbReference type="SUPFAM" id="SSF53756">
    <property type="entry name" value="UDP-Glycosyltransferase/glycogen phosphorylase"/>
    <property type="match status" value="2"/>
</dbReference>
<dbReference type="InterPro" id="IPR001296">
    <property type="entry name" value="Glyco_trans_1"/>
</dbReference>
<gene>
    <name evidence="3" type="ORF">A2785_02310</name>
</gene>
<dbReference type="Proteomes" id="UP000179069">
    <property type="component" value="Unassembled WGS sequence"/>
</dbReference>
<accession>A0A1G1VNH0</accession>
<dbReference type="EMBL" id="MHCI01000008">
    <property type="protein sequence ID" value="OGY16946.1"/>
    <property type="molecule type" value="Genomic_DNA"/>
</dbReference>
<feature type="domain" description="Glycosyl transferase family 1" evidence="2">
    <location>
        <begin position="616"/>
        <end position="766"/>
    </location>
</feature>
<dbReference type="PANTHER" id="PTHR46401">
    <property type="entry name" value="GLYCOSYLTRANSFERASE WBBK-RELATED"/>
    <property type="match status" value="1"/>
</dbReference>
<proteinExistence type="predicted"/>
<evidence type="ECO:0000313" key="3">
    <source>
        <dbReference type="EMBL" id="OGY16946.1"/>
    </source>
</evidence>
<dbReference type="CDD" id="cd03801">
    <property type="entry name" value="GT4_PimA-like"/>
    <property type="match status" value="2"/>
</dbReference>
<name>A0A1G1VNH0_9BACT</name>
<feature type="domain" description="Glycosyl transferase family 1" evidence="2">
    <location>
        <begin position="220"/>
        <end position="374"/>
    </location>
</feature>
<evidence type="ECO:0000313" key="4">
    <source>
        <dbReference type="Proteomes" id="UP000179069"/>
    </source>
</evidence>
<evidence type="ECO:0000256" key="1">
    <source>
        <dbReference type="ARBA" id="ARBA00022679"/>
    </source>
</evidence>
<sequence>MPTKKPKISQSSQRTYTIGVVIDQLLAGGVQLAAIEQVRQLRKLGQHATLLILMRKRYPIDFSHLVDGVPHLYLSDSYPPSLRQTVKLPIFNFLSTLHLVSPLLAPPVIKPGQYDILVSWGTTTCLTTQAIFRKRKIPYIAIIPDPIDYILEHVYSKTSLSLFFPLLKRIAKYFEASFVKDASQVVIISKVHAPYLVKHYGRKPIVLHLGVHPPPSLPTKRGKELLSFGRWEKEKNPTFLLHLIKKIPKVQLTIAGTWMSDDELIWFRNRIKSERLSKRVSVIDHYTAKSLAKLCSRARLWVHPHFEAFGLAALEAAGHGLPIVIPEKSGVTEKFTSGIHGFFPGSVDLKEYLKFVRLLLTDERLAFRMGIAASQVVKRDFTWTTNVKKLLHLITYSIDKKPSTQVAVIEIGHTQGTTLSGGDKLMEPMATRLTGNYSFTIIVSHLGSAHWKQAQLTKKMRILPRNRFDGFSDPVSVFLTYCHRMWTASFALWREKDAKVIYSSTNILPDVLPAFVVKRFRPQALWIARIHHLIPPPHKREGKPIVNIVSYLMQWLALVMIRTGADTVIALNESLKSQLLTRGFSRRNLEVLGAGIDLRHIGTGKDRSNIGQYEGVFLGRLHPTKGIFDLIPIWRRVINSHPQARLAVIGGGQEYLHGFLERLIAKAGLAGNVRLLGQLPDSEVYALMRKAKIFLFTDHEAGWGLAVAEAMACGLPVVGFDTGVLGSVYRRGFRKVPLGDIDGFARETQTLLDKPRLRARLVAEAISQMRSLDWNTTTRQFERILVKTMSREG</sequence>
<dbReference type="GO" id="GO:0016757">
    <property type="term" value="F:glycosyltransferase activity"/>
    <property type="evidence" value="ECO:0007669"/>
    <property type="project" value="InterPro"/>
</dbReference>
<reference evidence="3 4" key="1">
    <citation type="journal article" date="2016" name="Nat. Commun.">
        <title>Thousands of microbial genomes shed light on interconnected biogeochemical processes in an aquifer system.</title>
        <authorList>
            <person name="Anantharaman K."/>
            <person name="Brown C.T."/>
            <person name="Hug L.A."/>
            <person name="Sharon I."/>
            <person name="Castelle C.J."/>
            <person name="Probst A.J."/>
            <person name="Thomas B.C."/>
            <person name="Singh A."/>
            <person name="Wilkins M.J."/>
            <person name="Karaoz U."/>
            <person name="Brodie E.L."/>
            <person name="Williams K.H."/>
            <person name="Hubbard S.S."/>
            <person name="Banfield J.F."/>
        </authorList>
    </citation>
    <scope>NUCLEOTIDE SEQUENCE [LARGE SCALE GENOMIC DNA]</scope>
</reference>
<keyword evidence="1" id="KW-0808">Transferase</keyword>
<comment type="caution">
    <text evidence="3">The sequence shown here is derived from an EMBL/GenBank/DDBJ whole genome shotgun (WGS) entry which is preliminary data.</text>
</comment>
<organism evidence="3 4">
    <name type="scientific">Candidatus Chisholmbacteria bacterium RIFCSPHIGHO2_01_FULL_49_18</name>
    <dbReference type="NCBI Taxonomy" id="1797590"/>
    <lineage>
        <taxon>Bacteria</taxon>
        <taxon>Candidatus Chisholmiibacteriota</taxon>
    </lineage>
</organism>
<dbReference type="AlphaFoldDB" id="A0A1G1VNH0"/>
<evidence type="ECO:0000259" key="2">
    <source>
        <dbReference type="Pfam" id="PF00534"/>
    </source>
</evidence>
<dbReference type="Pfam" id="PF00534">
    <property type="entry name" value="Glycos_transf_1"/>
    <property type="match status" value="2"/>
</dbReference>
<dbReference type="PANTHER" id="PTHR46401:SF2">
    <property type="entry name" value="GLYCOSYLTRANSFERASE WBBK-RELATED"/>
    <property type="match status" value="1"/>
</dbReference>